<dbReference type="Proteomes" id="UP000617531">
    <property type="component" value="Unassembled WGS sequence"/>
</dbReference>
<protein>
    <recommendedName>
        <fullName evidence="2">DUF2510 domain-containing protein</fullName>
    </recommendedName>
</protein>
<sequence>MTDQATRVVPAGWYEDPASNAHVRWWNGLAWTEHTAIKPTPAPVAQPTTPAYGDYGSGRYGDGYTAQEQVTTATGSTATPETLARIAEARELERQYGISTAENEIIMRAAGHGAASLGAADHGAASHGGASTGSDYRPWNAEPEPVYEEPSSNTASAWFIALWPLLTLAAAATAAYLAFYVMPEPSVAGIPVVAAVALVPSLLTLIWAATDARKLRQNDFRPASPALALLGPLIYLIGRRVRVPGSGPLALLLVLTVIAVGAPTAAYLTGYAVPVTKALEIQQTVQADLVGSGKLASVSCPVFVESLELGSLYSCNGVGPDGGEKLVWVSIDTEDGDFSYALALR</sequence>
<feature type="domain" description="DUF2510" evidence="2">
    <location>
        <begin position="11"/>
        <end position="43"/>
    </location>
</feature>
<keyword evidence="1" id="KW-1133">Transmembrane helix</keyword>
<organism evidence="3 4">
    <name type="scientific">Pseudolysinimonas yzui</name>
    <dbReference type="NCBI Taxonomy" id="2708254"/>
    <lineage>
        <taxon>Bacteria</taxon>
        <taxon>Bacillati</taxon>
        <taxon>Actinomycetota</taxon>
        <taxon>Actinomycetes</taxon>
        <taxon>Micrococcales</taxon>
        <taxon>Microbacteriaceae</taxon>
        <taxon>Pseudolysinimonas</taxon>
    </lineage>
</organism>
<keyword evidence="1" id="KW-0812">Transmembrane</keyword>
<evidence type="ECO:0000313" key="4">
    <source>
        <dbReference type="Proteomes" id="UP000617531"/>
    </source>
</evidence>
<reference evidence="3" key="1">
    <citation type="journal article" date="2014" name="Int. J. Syst. Evol. Microbiol.">
        <title>Complete genome sequence of Corynebacterium casei LMG S-19264T (=DSM 44701T), isolated from a smear-ripened cheese.</title>
        <authorList>
            <consortium name="US DOE Joint Genome Institute (JGI-PGF)"/>
            <person name="Walter F."/>
            <person name="Albersmeier A."/>
            <person name="Kalinowski J."/>
            <person name="Ruckert C."/>
        </authorList>
    </citation>
    <scope>NUCLEOTIDE SEQUENCE</scope>
    <source>
        <strain evidence="3">CGMCC 1.16548</strain>
    </source>
</reference>
<keyword evidence="4" id="KW-1185">Reference proteome</keyword>
<dbReference type="EMBL" id="BNAI01000001">
    <property type="protein sequence ID" value="GHF11678.1"/>
    <property type="molecule type" value="Genomic_DNA"/>
</dbReference>
<evidence type="ECO:0000313" key="3">
    <source>
        <dbReference type="EMBL" id="GHF11678.1"/>
    </source>
</evidence>
<feature type="transmembrane region" description="Helical" evidence="1">
    <location>
        <begin position="249"/>
        <end position="273"/>
    </location>
</feature>
<dbReference type="AlphaFoldDB" id="A0A8J3LZY2"/>
<keyword evidence="1" id="KW-0472">Membrane</keyword>
<dbReference type="RefSeq" id="WP_191282376.1">
    <property type="nucleotide sequence ID" value="NZ_BNAI01000001.1"/>
</dbReference>
<evidence type="ECO:0000259" key="2">
    <source>
        <dbReference type="Pfam" id="PF10708"/>
    </source>
</evidence>
<comment type="caution">
    <text evidence="3">The sequence shown here is derived from an EMBL/GenBank/DDBJ whole genome shotgun (WGS) entry which is preliminary data.</text>
</comment>
<feature type="transmembrane region" description="Helical" evidence="1">
    <location>
        <begin position="220"/>
        <end position="237"/>
    </location>
</feature>
<reference evidence="3" key="2">
    <citation type="submission" date="2020-09" db="EMBL/GenBank/DDBJ databases">
        <authorList>
            <person name="Sun Q."/>
            <person name="Zhou Y."/>
        </authorList>
    </citation>
    <scope>NUCLEOTIDE SEQUENCE</scope>
    <source>
        <strain evidence="3">CGMCC 1.16548</strain>
    </source>
</reference>
<evidence type="ECO:0000256" key="1">
    <source>
        <dbReference type="SAM" id="Phobius"/>
    </source>
</evidence>
<accession>A0A8J3LZY2</accession>
<feature type="transmembrane region" description="Helical" evidence="1">
    <location>
        <begin position="188"/>
        <end position="208"/>
    </location>
</feature>
<gene>
    <name evidence="3" type="ORF">GCM10011600_11260</name>
</gene>
<dbReference type="Pfam" id="PF10708">
    <property type="entry name" value="DUF2510"/>
    <property type="match status" value="1"/>
</dbReference>
<feature type="transmembrane region" description="Helical" evidence="1">
    <location>
        <begin position="157"/>
        <end position="182"/>
    </location>
</feature>
<proteinExistence type="predicted"/>
<dbReference type="InterPro" id="IPR018929">
    <property type="entry name" value="DUF2510"/>
</dbReference>
<name>A0A8J3LZY2_9MICO</name>